<dbReference type="AlphaFoldDB" id="A0A917J2Y0"/>
<keyword evidence="3" id="KW-1185">Reference proteome</keyword>
<keyword evidence="1" id="KW-0732">Signal</keyword>
<dbReference type="Proteomes" id="UP000627292">
    <property type="component" value="Unassembled WGS sequence"/>
</dbReference>
<feature type="signal peptide" evidence="1">
    <location>
        <begin position="1"/>
        <end position="16"/>
    </location>
</feature>
<reference evidence="2" key="1">
    <citation type="journal article" date="2014" name="Int. J. Syst. Evol. Microbiol.">
        <title>Complete genome sequence of Corynebacterium casei LMG S-19264T (=DSM 44701T), isolated from a smear-ripened cheese.</title>
        <authorList>
            <consortium name="US DOE Joint Genome Institute (JGI-PGF)"/>
            <person name="Walter F."/>
            <person name="Albersmeier A."/>
            <person name="Kalinowski J."/>
            <person name="Ruckert C."/>
        </authorList>
    </citation>
    <scope>NUCLEOTIDE SEQUENCE</scope>
    <source>
        <strain evidence="2">CGMCC 1.15290</strain>
    </source>
</reference>
<proteinExistence type="predicted"/>
<evidence type="ECO:0000313" key="3">
    <source>
        <dbReference type="Proteomes" id="UP000627292"/>
    </source>
</evidence>
<feature type="chain" id="PRO_5037203195" evidence="1">
    <location>
        <begin position="17"/>
        <end position="121"/>
    </location>
</feature>
<organism evidence="2 3">
    <name type="scientific">Filimonas zeae</name>
    <dbReference type="NCBI Taxonomy" id="1737353"/>
    <lineage>
        <taxon>Bacteria</taxon>
        <taxon>Pseudomonadati</taxon>
        <taxon>Bacteroidota</taxon>
        <taxon>Chitinophagia</taxon>
        <taxon>Chitinophagales</taxon>
        <taxon>Chitinophagaceae</taxon>
        <taxon>Filimonas</taxon>
    </lineage>
</organism>
<sequence length="121" mass="12964">MVAAILVLVVSASAFLHENAPGSATSFSYSLSSKAATVKVKYDREQASQVEKYIDSCLQPEIVFGGEHTVKKDVQISSGVNYHIKASPGALKITADKSDNDTHALNKLRSICEGLRSVVKP</sequence>
<gene>
    <name evidence="2" type="ORF">GCM10011379_48400</name>
</gene>
<comment type="caution">
    <text evidence="2">The sequence shown here is derived from an EMBL/GenBank/DDBJ whole genome shotgun (WGS) entry which is preliminary data.</text>
</comment>
<evidence type="ECO:0000313" key="2">
    <source>
        <dbReference type="EMBL" id="GGH79276.1"/>
    </source>
</evidence>
<dbReference type="EMBL" id="BMIB01000005">
    <property type="protein sequence ID" value="GGH79276.1"/>
    <property type="molecule type" value="Genomic_DNA"/>
</dbReference>
<evidence type="ECO:0000256" key="1">
    <source>
        <dbReference type="SAM" id="SignalP"/>
    </source>
</evidence>
<protein>
    <submittedName>
        <fullName evidence="2">Uncharacterized protein</fullName>
    </submittedName>
</protein>
<name>A0A917J2Y0_9BACT</name>
<accession>A0A917J2Y0</accession>
<reference evidence="2" key="2">
    <citation type="submission" date="2020-09" db="EMBL/GenBank/DDBJ databases">
        <authorList>
            <person name="Sun Q."/>
            <person name="Zhou Y."/>
        </authorList>
    </citation>
    <scope>NUCLEOTIDE SEQUENCE</scope>
    <source>
        <strain evidence="2">CGMCC 1.15290</strain>
    </source>
</reference>